<evidence type="ECO:0000313" key="5">
    <source>
        <dbReference type="Proteomes" id="UP000308092"/>
    </source>
</evidence>
<evidence type="ECO:0000256" key="1">
    <source>
        <dbReference type="SAM" id="MobiDB-lite"/>
    </source>
</evidence>
<feature type="region of interest" description="Disordered" evidence="1">
    <location>
        <begin position="21"/>
        <end position="163"/>
    </location>
</feature>
<feature type="compositionally biased region" description="Polar residues" evidence="1">
    <location>
        <begin position="25"/>
        <end position="36"/>
    </location>
</feature>
<gene>
    <name evidence="3" type="ORF">ATNIH1004_001617</name>
    <name evidence="4" type="ORF">EYZ11_008303</name>
</gene>
<feature type="compositionally biased region" description="Basic residues" evidence="1">
    <location>
        <begin position="145"/>
        <end position="157"/>
    </location>
</feature>
<evidence type="ECO:0000259" key="2">
    <source>
        <dbReference type="Pfam" id="PF15377"/>
    </source>
</evidence>
<dbReference type="RefSeq" id="XP_033432073.1">
    <property type="nucleotide sequence ID" value="XM_033566316.1"/>
</dbReference>
<feature type="domain" description="DUF4604" evidence="2">
    <location>
        <begin position="6"/>
        <end position="162"/>
    </location>
</feature>
<evidence type="ECO:0000313" key="6">
    <source>
        <dbReference type="Proteomes" id="UP000324241"/>
    </source>
</evidence>
<dbReference type="AlphaFoldDB" id="A0A4S3JB59"/>
<evidence type="ECO:0000313" key="3">
    <source>
        <dbReference type="EMBL" id="KAA8652712.1"/>
    </source>
</evidence>
<reference evidence="4 5" key="1">
    <citation type="submission" date="2019-03" db="EMBL/GenBank/DDBJ databases">
        <title>The genome sequence of a newly discovered highly antifungal drug resistant Aspergillus species, Aspergillus tanneri NIH 1004.</title>
        <authorList>
            <person name="Mounaud S."/>
            <person name="Singh I."/>
            <person name="Joardar V."/>
            <person name="Pakala S."/>
            <person name="Pakala S."/>
            <person name="Venepally P."/>
            <person name="Hoover J."/>
            <person name="Nierman W."/>
            <person name="Chung J."/>
            <person name="Losada L."/>
        </authorList>
    </citation>
    <scope>NUCLEOTIDE SEQUENCE [LARGE SCALE GENOMIC DNA]</scope>
    <source>
        <strain evidence="4 5">NIH1004</strain>
    </source>
</reference>
<dbReference type="Proteomes" id="UP000324241">
    <property type="component" value="Unassembled WGS sequence"/>
</dbReference>
<dbReference type="InterPro" id="IPR027911">
    <property type="entry name" value="DUF4604"/>
</dbReference>
<reference evidence="3 6" key="2">
    <citation type="submission" date="2019-08" db="EMBL/GenBank/DDBJ databases">
        <title>The genome sequence of a newly discovered highly antifungal drug resistant Aspergillus species, Aspergillus tanneri NIH 1004.</title>
        <authorList>
            <person name="Mounaud S."/>
            <person name="Singh I."/>
            <person name="Joardar V."/>
            <person name="Pakala S."/>
            <person name="Pakala S."/>
            <person name="Venepally P."/>
            <person name="Chung J.K."/>
            <person name="Losada L."/>
            <person name="Nierman W.C."/>
        </authorList>
    </citation>
    <scope>NUCLEOTIDE SEQUENCE [LARGE SCALE GENOMIC DNA]</scope>
    <source>
        <strain evidence="3 6">NIH1004</strain>
    </source>
</reference>
<dbReference type="Proteomes" id="UP000308092">
    <property type="component" value="Unassembled WGS sequence"/>
</dbReference>
<dbReference type="VEuPathDB" id="FungiDB:EYZ11_008303"/>
<comment type="caution">
    <text evidence="4">The sequence shown here is derived from an EMBL/GenBank/DDBJ whole genome shotgun (WGS) entry which is preliminary data.</text>
</comment>
<name>A0A4S3JB59_9EURO</name>
<dbReference type="GeneID" id="54324319"/>
<dbReference type="Pfam" id="PF15377">
    <property type="entry name" value="DUF4604"/>
    <property type="match status" value="1"/>
</dbReference>
<dbReference type="EMBL" id="SOSA01000350">
    <property type="protein sequence ID" value="THC92242.1"/>
    <property type="molecule type" value="Genomic_DNA"/>
</dbReference>
<dbReference type="EMBL" id="QUQM01000002">
    <property type="protein sequence ID" value="KAA8652712.1"/>
    <property type="molecule type" value="Genomic_DNA"/>
</dbReference>
<accession>A0A4S3JB59</accession>
<dbReference type="OrthoDB" id="5388322at2759"/>
<feature type="compositionally biased region" description="Basic and acidic residues" evidence="1">
    <location>
        <begin position="83"/>
        <end position="109"/>
    </location>
</feature>
<protein>
    <recommendedName>
        <fullName evidence="2">DUF4604 domain-containing protein</fullName>
    </recommendedName>
</protein>
<keyword evidence="5" id="KW-1185">Reference proteome</keyword>
<organism evidence="4 5">
    <name type="scientific">Aspergillus tanneri</name>
    <dbReference type="NCBI Taxonomy" id="1220188"/>
    <lineage>
        <taxon>Eukaryota</taxon>
        <taxon>Fungi</taxon>
        <taxon>Dikarya</taxon>
        <taxon>Ascomycota</taxon>
        <taxon>Pezizomycotina</taxon>
        <taxon>Eurotiomycetes</taxon>
        <taxon>Eurotiomycetidae</taxon>
        <taxon>Eurotiales</taxon>
        <taxon>Aspergillaceae</taxon>
        <taxon>Aspergillus</taxon>
        <taxon>Aspergillus subgen. Circumdati</taxon>
    </lineage>
</organism>
<evidence type="ECO:0000313" key="4">
    <source>
        <dbReference type="EMBL" id="THC92242.1"/>
    </source>
</evidence>
<proteinExistence type="predicted"/>
<sequence length="163" mass="18262">MSYSAKNLTYEAKEPAFLQRLKGQYGNTPGRLQQPISRPRRPKVDSGDDDEPTYVDEASNEVISKEEYEVLVRGSAQEEDGSAEEKTEEPQTTQDKKDPQPRIEKEHAPKQNLAEIGGPKKRKQGKAIGENIPEADSEGPQHKVSGSRKAKQKKKIKLSFDET</sequence>